<gene>
    <name evidence="3" type="ORF">L3Y34_012374</name>
</gene>
<keyword evidence="2" id="KW-0472">Membrane</keyword>
<feature type="transmembrane region" description="Helical" evidence="2">
    <location>
        <begin position="43"/>
        <end position="61"/>
    </location>
</feature>
<evidence type="ECO:0000313" key="4">
    <source>
        <dbReference type="Proteomes" id="UP000827892"/>
    </source>
</evidence>
<feature type="transmembrane region" description="Helical" evidence="2">
    <location>
        <begin position="93"/>
        <end position="113"/>
    </location>
</feature>
<protein>
    <submittedName>
        <fullName evidence="3">Uncharacterized protein</fullName>
    </submittedName>
</protein>
<dbReference type="Proteomes" id="UP000827892">
    <property type="component" value="Chromosome X"/>
</dbReference>
<accession>A0AAE9CWI6</accession>
<dbReference type="AlphaFoldDB" id="A0AAE9CWI6"/>
<name>A0AAE9CWI6_CAEBR</name>
<evidence type="ECO:0000256" key="2">
    <source>
        <dbReference type="SAM" id="Phobius"/>
    </source>
</evidence>
<feature type="region of interest" description="Disordered" evidence="1">
    <location>
        <begin position="228"/>
        <end position="262"/>
    </location>
</feature>
<evidence type="ECO:0000313" key="3">
    <source>
        <dbReference type="EMBL" id="ULT83083.1"/>
    </source>
</evidence>
<proteinExistence type="predicted"/>
<sequence>MDGSRRLLHFHLFSQSAIIFYRPELGTHSEAIRMFNVKTISQLILMSTIFSLVLLISFKFLEIQTQYPRSNFCLTCYSFEEGFVRVLEVQLNFNLFLLADFLVMLMVVLLFGLERYYEHVNFLIICHMIRFMLNGANLAVSDTFDRLLKPMMKELCGFGGKCSDEKILPHTTVGLLYLIYFAIMVTNFSVCVLLTYFFVPYTQYQPAPIIVHMSSHFRRSRPIRKFSFTNSFQTPPHSSSKRSPSPPKLTFEEQGDASYPSPTPTNDYGLIMVDYNKVHSVMNPFFEMPLDEQLHRITVTSVISVSSYIVMRALQIFSGLKFPSTGPNELMFFDSLLAVSVGCVSTFRTLNSHCGKMVCFVFIRMVFLLVIGICLYYDPTLFGSDAPAFDFAISWMLFSIYTTSSTACITICFVVFYTEEIFQRFSWNYCSESCCPTEVTQENDEHLPGYHDVVSLCSLPPTYAQAMASRPPGYTPLSTPTVTTPLSPVNTIISMTSSGGVRYNRYQADAEETMC</sequence>
<reference evidence="3 4" key="1">
    <citation type="submission" date="2022-05" db="EMBL/GenBank/DDBJ databases">
        <title>Chromosome-level reference genomes for two strains of Caenorhabditis briggsae: an improved platform for comparative genomics.</title>
        <authorList>
            <person name="Stevens L."/>
            <person name="Andersen E.C."/>
        </authorList>
    </citation>
    <scope>NUCLEOTIDE SEQUENCE [LARGE SCALE GENOMIC DNA]</scope>
    <source>
        <strain evidence="3">QX1410_ONT</strain>
        <tissue evidence="3">Whole-organism</tissue>
    </source>
</reference>
<keyword evidence="2" id="KW-0812">Transmembrane</keyword>
<feature type="transmembrane region" description="Helical" evidence="2">
    <location>
        <begin position="175"/>
        <end position="199"/>
    </location>
</feature>
<evidence type="ECO:0000256" key="1">
    <source>
        <dbReference type="SAM" id="MobiDB-lite"/>
    </source>
</evidence>
<organism evidence="3 4">
    <name type="scientific">Caenorhabditis briggsae</name>
    <dbReference type="NCBI Taxonomy" id="6238"/>
    <lineage>
        <taxon>Eukaryota</taxon>
        <taxon>Metazoa</taxon>
        <taxon>Ecdysozoa</taxon>
        <taxon>Nematoda</taxon>
        <taxon>Chromadorea</taxon>
        <taxon>Rhabditida</taxon>
        <taxon>Rhabditina</taxon>
        <taxon>Rhabditomorpha</taxon>
        <taxon>Rhabditoidea</taxon>
        <taxon>Rhabditidae</taxon>
        <taxon>Peloderinae</taxon>
        <taxon>Caenorhabditis</taxon>
    </lineage>
</organism>
<dbReference type="EMBL" id="CP090896">
    <property type="protein sequence ID" value="ULT83083.1"/>
    <property type="molecule type" value="Genomic_DNA"/>
</dbReference>
<feature type="transmembrane region" description="Helical" evidence="2">
    <location>
        <begin position="357"/>
        <end position="378"/>
    </location>
</feature>
<feature type="transmembrane region" description="Helical" evidence="2">
    <location>
        <begin position="398"/>
        <end position="417"/>
    </location>
</feature>
<keyword evidence="2" id="KW-1133">Transmembrane helix</keyword>